<keyword evidence="5 6" id="KW-0472">Membrane</keyword>
<organism evidence="9 10">
    <name type="scientific">Pseudoalteromonas xiamenensis</name>
    <dbReference type="NCBI Taxonomy" id="882626"/>
    <lineage>
        <taxon>Bacteria</taxon>
        <taxon>Pseudomonadati</taxon>
        <taxon>Pseudomonadota</taxon>
        <taxon>Gammaproteobacteria</taxon>
        <taxon>Alteromonadales</taxon>
        <taxon>Pseudoalteromonadaceae</taxon>
        <taxon>Pseudoalteromonas</taxon>
    </lineage>
</organism>
<feature type="transmembrane region" description="Helical" evidence="6">
    <location>
        <begin position="328"/>
        <end position="351"/>
    </location>
</feature>
<feature type="transmembrane region" description="Helical" evidence="6">
    <location>
        <begin position="284"/>
        <end position="308"/>
    </location>
</feature>
<dbReference type="PANTHER" id="PTHR43738">
    <property type="entry name" value="ABC TRANSPORTER, MEMBRANE PROTEIN"/>
    <property type="match status" value="1"/>
</dbReference>
<sequence length="414" mass="45288">MTLFRLAIKSTFNRKGAVLLTLFAIAISVMVLLTIERIRHEAKVSFSNTLSGTDLIVGAKTGDIQLLLASVFRLGYTNNGVSWQSYSDIQSKKGVAWTIPLSLGDSHKGFAVLGTTLDYFAHYRYGNKQLLSFAHGHPFTTPHEVVLGAEVAAKMHYQLGDPIILSHGLGKTSFHHHDDHPMTVVGILAATGTPVDKTLHVPLAAIEQIHDQIHTTHDHDEDDDNDLVGHPKQISAFLMGFDSPLYTLQVRRNINQYKAEPLLAIMPTVTLRELWEMLGMVEKLLLLFSIALVFISLLGMLTTMLATLQQRRRELAILRSVGARPSHIIALLMGEALLITTLGCLAGVGLFYLALHAGYAVLQAQFGIGISLSVLNHYELQILAAIIGAGTLIGLIPALRAYFYSLADGMSIKV</sequence>
<gene>
    <name evidence="9" type="ORF">J5O05_07965</name>
</gene>
<dbReference type="Pfam" id="PF12704">
    <property type="entry name" value="MacB_PCD"/>
    <property type="match status" value="1"/>
</dbReference>
<keyword evidence="4 6" id="KW-1133">Transmembrane helix</keyword>
<keyword evidence="3 6" id="KW-0812">Transmembrane</keyword>
<dbReference type="PANTHER" id="PTHR43738:SF2">
    <property type="entry name" value="ABC TRANSPORTER PERMEASE"/>
    <property type="match status" value="1"/>
</dbReference>
<dbReference type="InterPro" id="IPR025857">
    <property type="entry name" value="MacB_PCD"/>
</dbReference>
<dbReference type="Proteomes" id="UP000664904">
    <property type="component" value="Chromosome"/>
</dbReference>
<keyword evidence="10" id="KW-1185">Reference proteome</keyword>
<dbReference type="InterPro" id="IPR051125">
    <property type="entry name" value="ABC-4/HrtB_transporter"/>
</dbReference>
<dbReference type="EMBL" id="CP072133">
    <property type="protein sequence ID" value="QTH72704.1"/>
    <property type="molecule type" value="Genomic_DNA"/>
</dbReference>
<evidence type="ECO:0000256" key="5">
    <source>
        <dbReference type="ARBA" id="ARBA00023136"/>
    </source>
</evidence>
<reference evidence="9" key="1">
    <citation type="submission" date="2021-03" db="EMBL/GenBank/DDBJ databases">
        <title>Complete Genome of Pseudoalteromonas xiamenensis STKMTI.2, a new potential marine bacterium producing anti-Vibrio compounds.</title>
        <authorList>
            <person name="Handayani D.P."/>
            <person name="Isnansetyo A."/>
            <person name="Istiqomah I."/>
            <person name="Jumina J."/>
        </authorList>
    </citation>
    <scope>NUCLEOTIDE SEQUENCE</scope>
    <source>
        <strain evidence="9">STKMTI.2</strain>
    </source>
</reference>
<evidence type="ECO:0000313" key="9">
    <source>
        <dbReference type="EMBL" id="QTH72704.1"/>
    </source>
</evidence>
<dbReference type="GO" id="GO:0005886">
    <property type="term" value="C:plasma membrane"/>
    <property type="evidence" value="ECO:0007669"/>
    <property type="project" value="UniProtKB-SubCell"/>
</dbReference>
<keyword evidence="2" id="KW-1003">Cell membrane</keyword>
<feature type="transmembrane region" description="Helical" evidence="6">
    <location>
        <begin position="357"/>
        <end position="375"/>
    </location>
</feature>
<protein>
    <submittedName>
        <fullName evidence="9">FtsX-like permease family protein</fullName>
    </submittedName>
</protein>
<comment type="subcellular location">
    <subcellularLocation>
        <location evidence="1">Cell membrane</location>
        <topology evidence="1">Multi-pass membrane protein</topology>
    </subcellularLocation>
</comment>
<evidence type="ECO:0000256" key="2">
    <source>
        <dbReference type="ARBA" id="ARBA00022475"/>
    </source>
</evidence>
<evidence type="ECO:0000259" key="7">
    <source>
        <dbReference type="Pfam" id="PF02687"/>
    </source>
</evidence>
<dbReference type="AlphaFoldDB" id="A0A975DJC8"/>
<evidence type="ECO:0000259" key="8">
    <source>
        <dbReference type="Pfam" id="PF12704"/>
    </source>
</evidence>
<feature type="domain" description="ABC3 transporter permease C-terminal" evidence="7">
    <location>
        <begin position="287"/>
        <end position="403"/>
    </location>
</feature>
<feature type="transmembrane region" description="Helical" evidence="6">
    <location>
        <begin position="16"/>
        <end position="35"/>
    </location>
</feature>
<feature type="domain" description="MacB-like periplasmic core" evidence="8">
    <location>
        <begin position="19"/>
        <end position="208"/>
    </location>
</feature>
<dbReference type="Pfam" id="PF02687">
    <property type="entry name" value="FtsX"/>
    <property type="match status" value="1"/>
</dbReference>
<evidence type="ECO:0000256" key="3">
    <source>
        <dbReference type="ARBA" id="ARBA00022692"/>
    </source>
</evidence>
<evidence type="ECO:0000256" key="4">
    <source>
        <dbReference type="ARBA" id="ARBA00022989"/>
    </source>
</evidence>
<evidence type="ECO:0000256" key="6">
    <source>
        <dbReference type="SAM" id="Phobius"/>
    </source>
</evidence>
<accession>A0A975DJC8</accession>
<name>A0A975DJC8_9GAMM</name>
<evidence type="ECO:0000313" key="10">
    <source>
        <dbReference type="Proteomes" id="UP000664904"/>
    </source>
</evidence>
<feature type="transmembrane region" description="Helical" evidence="6">
    <location>
        <begin position="382"/>
        <end position="403"/>
    </location>
</feature>
<dbReference type="KEGG" id="pxi:J5O05_07965"/>
<dbReference type="RefSeq" id="WP_208844328.1">
    <property type="nucleotide sequence ID" value="NZ_CP072133.1"/>
</dbReference>
<evidence type="ECO:0000256" key="1">
    <source>
        <dbReference type="ARBA" id="ARBA00004651"/>
    </source>
</evidence>
<dbReference type="InterPro" id="IPR003838">
    <property type="entry name" value="ABC3_permease_C"/>
</dbReference>
<proteinExistence type="predicted"/>